<organism evidence="4">
    <name type="scientific">Micrurus lemniscatus lemniscatus</name>
    <dbReference type="NCBI Taxonomy" id="129467"/>
    <lineage>
        <taxon>Eukaryota</taxon>
        <taxon>Metazoa</taxon>
        <taxon>Chordata</taxon>
        <taxon>Craniata</taxon>
        <taxon>Vertebrata</taxon>
        <taxon>Euteleostomi</taxon>
        <taxon>Lepidosauria</taxon>
        <taxon>Squamata</taxon>
        <taxon>Bifurcata</taxon>
        <taxon>Unidentata</taxon>
        <taxon>Episquamata</taxon>
        <taxon>Toxicofera</taxon>
        <taxon>Serpentes</taxon>
        <taxon>Colubroidea</taxon>
        <taxon>Elapidae</taxon>
        <taxon>Elapinae</taxon>
        <taxon>Micrurus</taxon>
    </lineage>
</organism>
<dbReference type="PRINTS" id="PR00081">
    <property type="entry name" value="GDHRDH"/>
</dbReference>
<evidence type="ECO:0000256" key="3">
    <source>
        <dbReference type="RuleBase" id="RU000363"/>
    </source>
</evidence>
<dbReference type="SUPFAM" id="SSF51735">
    <property type="entry name" value="NAD(P)-binding Rossmann-fold domains"/>
    <property type="match status" value="1"/>
</dbReference>
<sequence>MPWPAICTQKASPSLPAVCSWAGCFRLTRTFHRAPPWAGAELGSMHGSLGFPWVSWATGAAEGLWGLVNNAGVASFGEVEFTSVEKYQRVADVNLWGTVRVTKAFLPLIRRARGRIVNMSSMLGRMARPMRSSYCVSKFGLEAFNDCLRQEMYRWGVSVVAIEPSNFIAATGILTPEGIEAEAERMWHGASEAVRADYGEADFQEKLSRMKGFAHSGLRDISPVLDALMEALAARCPCSRYTPMEASWWLRLQATTHLPTALADWLFVS</sequence>
<dbReference type="InterPro" id="IPR036291">
    <property type="entry name" value="NAD(P)-bd_dom_sf"/>
</dbReference>
<evidence type="ECO:0000313" key="4">
    <source>
        <dbReference type="EMBL" id="LAA91842.1"/>
    </source>
</evidence>
<evidence type="ECO:0000256" key="2">
    <source>
        <dbReference type="ARBA" id="ARBA00023002"/>
    </source>
</evidence>
<dbReference type="InterPro" id="IPR002347">
    <property type="entry name" value="SDR_fam"/>
</dbReference>
<accession>A0A2D4J5S1</accession>
<dbReference type="Pfam" id="PF00106">
    <property type="entry name" value="adh_short"/>
    <property type="match status" value="1"/>
</dbReference>
<keyword evidence="2" id="KW-0560">Oxidoreductase</keyword>
<dbReference type="EMBL" id="IACK01142600">
    <property type="protein sequence ID" value="LAA91842.1"/>
    <property type="molecule type" value="Transcribed_RNA"/>
</dbReference>
<evidence type="ECO:0000256" key="1">
    <source>
        <dbReference type="ARBA" id="ARBA00006484"/>
    </source>
</evidence>
<evidence type="ECO:0008006" key="5">
    <source>
        <dbReference type="Google" id="ProtNLM"/>
    </source>
</evidence>
<dbReference type="InterPro" id="IPR020904">
    <property type="entry name" value="Sc_DH/Rdtase_CS"/>
</dbReference>
<comment type="similarity">
    <text evidence="1 3">Belongs to the short-chain dehydrogenases/reductases (SDR) family.</text>
</comment>
<dbReference type="AlphaFoldDB" id="A0A2D4J5S1"/>
<dbReference type="PANTHER" id="PTHR43313">
    <property type="entry name" value="SHORT-CHAIN DEHYDROGENASE/REDUCTASE FAMILY 9C"/>
    <property type="match status" value="1"/>
</dbReference>
<dbReference type="GO" id="GO:0008202">
    <property type="term" value="P:steroid metabolic process"/>
    <property type="evidence" value="ECO:0007669"/>
    <property type="project" value="TreeGrafter"/>
</dbReference>
<proteinExistence type="inferred from homology"/>
<dbReference type="Gene3D" id="3.40.50.720">
    <property type="entry name" value="NAD(P)-binding Rossmann-like Domain"/>
    <property type="match status" value="1"/>
</dbReference>
<dbReference type="PROSITE" id="PS00061">
    <property type="entry name" value="ADH_SHORT"/>
    <property type="match status" value="1"/>
</dbReference>
<protein>
    <recommendedName>
        <fullName evidence="5">D-beta-hydroxybutyrate dehydrogenase, mitochondrial</fullName>
    </recommendedName>
</protein>
<dbReference type="GO" id="GO:0016491">
    <property type="term" value="F:oxidoreductase activity"/>
    <property type="evidence" value="ECO:0007669"/>
    <property type="project" value="UniProtKB-KW"/>
</dbReference>
<reference evidence="4" key="2">
    <citation type="submission" date="2017-11" db="EMBL/GenBank/DDBJ databases">
        <title>Coralsnake Venomics: Analyses of Venom Gland Transcriptomes and Proteomes of Six Brazilian Taxa.</title>
        <authorList>
            <person name="Aird S.D."/>
            <person name="Jorge da Silva N."/>
            <person name="Qiu L."/>
            <person name="Villar-Briones A."/>
            <person name="Aparecida-Saddi V."/>
            <person name="Campos-Telles M.P."/>
            <person name="Grau M."/>
            <person name="Mikheyev A.S."/>
        </authorList>
    </citation>
    <scope>NUCLEOTIDE SEQUENCE</scope>
    <source>
        <tissue evidence="4">Venom_gland</tissue>
    </source>
</reference>
<reference evidence="4" key="1">
    <citation type="submission" date="2017-07" db="EMBL/GenBank/DDBJ databases">
        <authorList>
            <person name="Mikheyev A."/>
            <person name="Grau M."/>
        </authorList>
    </citation>
    <scope>NUCLEOTIDE SEQUENCE</scope>
    <source>
        <tissue evidence="4">Venom_gland</tissue>
    </source>
</reference>
<name>A0A2D4J5S1_MICLE</name>
<dbReference type="PANTHER" id="PTHR43313:SF49">
    <property type="entry name" value="D-BETA-HYDROXYBUTYRATE DEHYDROGENASE, MITOCHONDRIAL"/>
    <property type="match status" value="1"/>
</dbReference>
<dbReference type="PRINTS" id="PR00080">
    <property type="entry name" value="SDRFAMILY"/>
</dbReference>